<dbReference type="RefSeq" id="WP_343036951.1">
    <property type="nucleotide sequence ID" value="NZ_JACBZX010000001.1"/>
</dbReference>
<proteinExistence type="inferred from homology"/>
<protein>
    <submittedName>
        <fullName evidence="5">Short-subunit dehydrogenase</fullName>
    </submittedName>
</protein>
<evidence type="ECO:0000256" key="2">
    <source>
        <dbReference type="ARBA" id="ARBA00023002"/>
    </source>
</evidence>
<dbReference type="Gene3D" id="3.40.50.720">
    <property type="entry name" value="NAD(P)-binding Rossmann-like Domain"/>
    <property type="match status" value="1"/>
</dbReference>
<dbReference type="PROSITE" id="PS00061">
    <property type="entry name" value="ADH_SHORT"/>
    <property type="match status" value="1"/>
</dbReference>
<evidence type="ECO:0000313" key="6">
    <source>
        <dbReference type="Proteomes" id="UP000592181"/>
    </source>
</evidence>
<dbReference type="InterPro" id="IPR002347">
    <property type="entry name" value="SDR_fam"/>
</dbReference>
<gene>
    <name evidence="5" type="ORF">BJY28_000802</name>
</gene>
<dbReference type="GO" id="GO:0016491">
    <property type="term" value="F:oxidoreductase activity"/>
    <property type="evidence" value="ECO:0007669"/>
    <property type="project" value="UniProtKB-KW"/>
</dbReference>
<evidence type="ECO:0000256" key="3">
    <source>
        <dbReference type="RuleBase" id="RU000363"/>
    </source>
</evidence>
<evidence type="ECO:0000256" key="1">
    <source>
        <dbReference type="ARBA" id="ARBA00006484"/>
    </source>
</evidence>
<comment type="caution">
    <text evidence="5">The sequence shown here is derived from an EMBL/GenBank/DDBJ whole genome shotgun (WGS) entry which is preliminary data.</text>
</comment>
<dbReference type="AlphaFoldDB" id="A0A852X6F5"/>
<dbReference type="PANTHER" id="PTHR44196:SF1">
    <property type="entry name" value="DEHYDROGENASE_REDUCTASE SDR FAMILY MEMBER 7B"/>
    <property type="match status" value="1"/>
</dbReference>
<evidence type="ECO:0000259" key="4">
    <source>
        <dbReference type="SMART" id="SM00822"/>
    </source>
</evidence>
<keyword evidence="2" id="KW-0560">Oxidoreductase</keyword>
<dbReference type="PRINTS" id="PR00081">
    <property type="entry name" value="GDHRDH"/>
</dbReference>
<name>A0A852X6F5_9MICO</name>
<dbReference type="GO" id="GO:0016020">
    <property type="term" value="C:membrane"/>
    <property type="evidence" value="ECO:0007669"/>
    <property type="project" value="TreeGrafter"/>
</dbReference>
<accession>A0A852X6F5</accession>
<comment type="similarity">
    <text evidence="1 3">Belongs to the short-chain dehydrogenases/reductases (SDR) family.</text>
</comment>
<feature type="domain" description="Ketoreductase" evidence="4">
    <location>
        <begin position="18"/>
        <end position="206"/>
    </location>
</feature>
<dbReference type="SMART" id="SM00822">
    <property type="entry name" value="PKS_KR"/>
    <property type="match status" value="1"/>
</dbReference>
<dbReference type="InterPro" id="IPR057326">
    <property type="entry name" value="KR_dom"/>
</dbReference>
<keyword evidence="6" id="KW-1185">Reference proteome</keyword>
<dbReference type="PRINTS" id="PR00080">
    <property type="entry name" value="SDRFAMILY"/>
</dbReference>
<dbReference type="Proteomes" id="UP000592181">
    <property type="component" value="Unassembled WGS sequence"/>
</dbReference>
<dbReference type="Pfam" id="PF00106">
    <property type="entry name" value="adh_short"/>
    <property type="match status" value="1"/>
</dbReference>
<organism evidence="5 6">
    <name type="scientific">Janibacter alkaliphilus</name>
    <dbReference type="NCBI Taxonomy" id="1069963"/>
    <lineage>
        <taxon>Bacteria</taxon>
        <taxon>Bacillati</taxon>
        <taxon>Actinomycetota</taxon>
        <taxon>Actinomycetes</taxon>
        <taxon>Micrococcales</taxon>
        <taxon>Intrasporangiaceae</taxon>
        <taxon>Janibacter</taxon>
    </lineage>
</organism>
<sequence>MSGRHRRGELPALEPTGALALITGAAGGMGEHLAKGWCRRGGDVVLLDRDAEGLARVAAEIDAQAPAASVTTYPVDLADRTATDAVVAEVVETHPEITLLVNNAGVALGGTFEQTSPDDFDGLLEINLLAPIRITRAVLPFMLDNRRGHVVNTSSLFGLVGPAGQSAYSTSKFGLRGFSESLRSELASLGAPVGVTSVHPGGIRTGIARNARVAADVDPEEAARHQRAFAKMLSYPADQAAEEILEAAIARRPRLLIGKDAKALDILARVLPGRYWPVMQRLMGGATRR</sequence>
<dbReference type="InterPro" id="IPR020904">
    <property type="entry name" value="Sc_DH/Rdtase_CS"/>
</dbReference>
<dbReference type="SUPFAM" id="SSF51735">
    <property type="entry name" value="NAD(P)-binding Rossmann-fold domains"/>
    <property type="match status" value="1"/>
</dbReference>
<reference evidence="5 6" key="1">
    <citation type="submission" date="2020-07" db="EMBL/GenBank/DDBJ databases">
        <title>Sequencing the genomes of 1000 actinobacteria strains.</title>
        <authorList>
            <person name="Klenk H.-P."/>
        </authorList>
    </citation>
    <scope>NUCLEOTIDE SEQUENCE [LARGE SCALE GENOMIC DNA]</scope>
    <source>
        <strain evidence="5 6">DSM 24723</strain>
    </source>
</reference>
<dbReference type="PANTHER" id="PTHR44196">
    <property type="entry name" value="DEHYDROGENASE/REDUCTASE SDR FAMILY MEMBER 7B"/>
    <property type="match status" value="1"/>
</dbReference>
<dbReference type="InterPro" id="IPR036291">
    <property type="entry name" value="NAD(P)-bd_dom_sf"/>
</dbReference>
<dbReference type="EMBL" id="JACBZX010000001">
    <property type="protein sequence ID" value="NYG36333.1"/>
    <property type="molecule type" value="Genomic_DNA"/>
</dbReference>
<evidence type="ECO:0000313" key="5">
    <source>
        <dbReference type="EMBL" id="NYG36333.1"/>
    </source>
</evidence>